<dbReference type="SUPFAM" id="SSF54862">
    <property type="entry name" value="4Fe-4S ferredoxins"/>
    <property type="match status" value="1"/>
</dbReference>
<evidence type="ECO:0000256" key="4">
    <source>
        <dbReference type="ARBA" id="ARBA00023014"/>
    </source>
</evidence>
<evidence type="ECO:0000256" key="3">
    <source>
        <dbReference type="ARBA" id="ARBA00023004"/>
    </source>
</evidence>
<organism evidence="6 7">
    <name type="scientific">Lutispora thermophila DSM 19022</name>
    <dbReference type="NCBI Taxonomy" id="1122184"/>
    <lineage>
        <taxon>Bacteria</taxon>
        <taxon>Bacillati</taxon>
        <taxon>Bacillota</taxon>
        <taxon>Clostridia</taxon>
        <taxon>Lutisporales</taxon>
        <taxon>Lutisporaceae</taxon>
        <taxon>Lutispora</taxon>
    </lineage>
</organism>
<keyword evidence="4" id="KW-0411">Iron-sulfur</keyword>
<sequence>MNNNETVTDKLVVNENWCKGCGICVKFCPKNVLKVENEKVKVIDIDKCIQCGLCELRCPDFAIYVRGK</sequence>
<dbReference type="Gene3D" id="3.30.70.20">
    <property type="match status" value="1"/>
</dbReference>
<reference evidence="6 7" key="1">
    <citation type="submission" date="2016-11" db="EMBL/GenBank/DDBJ databases">
        <authorList>
            <person name="Jaros S."/>
            <person name="Januszkiewicz K."/>
            <person name="Wedrychowicz H."/>
        </authorList>
    </citation>
    <scope>NUCLEOTIDE SEQUENCE [LARGE SCALE GENOMIC DNA]</scope>
    <source>
        <strain evidence="6 7">DSM 19022</strain>
    </source>
</reference>
<dbReference type="InterPro" id="IPR017896">
    <property type="entry name" value="4Fe4S_Fe-S-bd"/>
</dbReference>
<dbReference type="EMBL" id="FQZS01000011">
    <property type="protein sequence ID" value="SHI93677.1"/>
    <property type="molecule type" value="Genomic_DNA"/>
</dbReference>
<evidence type="ECO:0000259" key="5">
    <source>
        <dbReference type="PROSITE" id="PS51379"/>
    </source>
</evidence>
<accession>A0A1M6F7J6</accession>
<keyword evidence="3" id="KW-0408">Iron</keyword>
<evidence type="ECO:0000313" key="7">
    <source>
        <dbReference type="Proteomes" id="UP000184442"/>
    </source>
</evidence>
<keyword evidence="1" id="KW-0004">4Fe-4S</keyword>
<dbReference type="InterPro" id="IPR050572">
    <property type="entry name" value="Fe-S_Ferredoxin"/>
</dbReference>
<proteinExistence type="predicted"/>
<dbReference type="AlphaFoldDB" id="A0A1M6F7J6"/>
<dbReference type="STRING" id="1122184.SAMN02745176_01860"/>
<keyword evidence="7" id="KW-1185">Reference proteome</keyword>
<gene>
    <name evidence="6" type="ORF">SAMN02745176_01860</name>
</gene>
<protein>
    <submittedName>
        <fullName evidence="6">2-oxoglutarate ferredoxin oxidoreductase subunit delta</fullName>
    </submittedName>
</protein>
<evidence type="ECO:0000313" key="6">
    <source>
        <dbReference type="EMBL" id="SHI93677.1"/>
    </source>
</evidence>
<dbReference type="GO" id="GO:0051539">
    <property type="term" value="F:4 iron, 4 sulfur cluster binding"/>
    <property type="evidence" value="ECO:0007669"/>
    <property type="project" value="UniProtKB-KW"/>
</dbReference>
<dbReference type="PROSITE" id="PS00198">
    <property type="entry name" value="4FE4S_FER_1"/>
    <property type="match status" value="1"/>
</dbReference>
<dbReference type="PANTHER" id="PTHR43687">
    <property type="entry name" value="ADENYLYLSULFATE REDUCTASE, BETA SUBUNIT"/>
    <property type="match status" value="1"/>
</dbReference>
<evidence type="ECO:0000256" key="2">
    <source>
        <dbReference type="ARBA" id="ARBA00022723"/>
    </source>
</evidence>
<dbReference type="RefSeq" id="WP_073025931.1">
    <property type="nucleotide sequence ID" value="NZ_FQZS01000011.1"/>
</dbReference>
<keyword evidence="2" id="KW-0479">Metal-binding</keyword>
<dbReference type="InterPro" id="IPR017900">
    <property type="entry name" value="4Fe4S_Fe_S_CS"/>
</dbReference>
<feature type="domain" description="4Fe-4S ferredoxin-type" evidence="5">
    <location>
        <begin position="9"/>
        <end position="38"/>
    </location>
</feature>
<dbReference type="PANTHER" id="PTHR43687:SF4">
    <property type="entry name" value="BLR5484 PROTEIN"/>
    <property type="match status" value="1"/>
</dbReference>
<evidence type="ECO:0000256" key="1">
    <source>
        <dbReference type="ARBA" id="ARBA00022485"/>
    </source>
</evidence>
<name>A0A1M6F7J6_9FIRM</name>
<feature type="domain" description="4Fe-4S ferredoxin-type" evidence="5">
    <location>
        <begin position="39"/>
        <end position="68"/>
    </location>
</feature>
<dbReference type="GO" id="GO:0046872">
    <property type="term" value="F:metal ion binding"/>
    <property type="evidence" value="ECO:0007669"/>
    <property type="project" value="UniProtKB-KW"/>
</dbReference>
<dbReference type="PROSITE" id="PS51379">
    <property type="entry name" value="4FE4S_FER_2"/>
    <property type="match status" value="2"/>
</dbReference>
<dbReference type="Proteomes" id="UP000184442">
    <property type="component" value="Unassembled WGS sequence"/>
</dbReference>
<dbReference type="Pfam" id="PF13237">
    <property type="entry name" value="Fer4_10"/>
    <property type="match status" value="1"/>
</dbReference>